<reference evidence="6 7" key="1">
    <citation type="journal article" date="2010" name="Plant Cell">
        <title>The Chlorella variabilis NC64A genome reveals adaptation to photosymbiosis, coevolution with viruses, and cryptic sex.</title>
        <authorList>
            <person name="Blanc G."/>
            <person name="Duncan G."/>
            <person name="Agarkova I."/>
            <person name="Borodovsky M."/>
            <person name="Gurnon J."/>
            <person name="Kuo A."/>
            <person name="Lindquist E."/>
            <person name="Lucas S."/>
            <person name="Pangilinan J."/>
            <person name="Polle J."/>
            <person name="Salamov A."/>
            <person name="Terry A."/>
            <person name="Yamada T."/>
            <person name="Dunigan D.D."/>
            <person name="Grigoriev I.V."/>
            <person name="Claverie J.M."/>
            <person name="Van Etten J.L."/>
        </authorList>
    </citation>
    <scope>NUCLEOTIDE SEQUENCE [LARGE SCALE GENOMIC DNA]</scope>
    <source>
        <strain evidence="6 7">NC64A</strain>
    </source>
</reference>
<dbReference type="InterPro" id="IPR008254">
    <property type="entry name" value="Flavodoxin/NO_synth"/>
</dbReference>
<keyword evidence="7" id="KW-1185">Reference proteome</keyword>
<dbReference type="AlphaFoldDB" id="E1ZBJ9"/>
<dbReference type="EC" id="1.6.5.2" evidence="2"/>
<dbReference type="EMBL" id="GL433841">
    <property type="protein sequence ID" value="EFN56870.1"/>
    <property type="molecule type" value="Genomic_DNA"/>
</dbReference>
<dbReference type="OMA" id="RQPSKHE"/>
<dbReference type="Gene3D" id="3.40.50.360">
    <property type="match status" value="1"/>
</dbReference>
<dbReference type="GO" id="GO:0016020">
    <property type="term" value="C:membrane"/>
    <property type="evidence" value="ECO:0007669"/>
    <property type="project" value="TreeGrafter"/>
</dbReference>
<evidence type="ECO:0000256" key="3">
    <source>
        <dbReference type="ARBA" id="ARBA00047678"/>
    </source>
</evidence>
<dbReference type="PANTHER" id="PTHR30546:SF23">
    <property type="entry name" value="FLAVOPROTEIN-LIKE PROTEIN YCP4-RELATED"/>
    <property type="match status" value="1"/>
</dbReference>
<dbReference type="GO" id="GO:0003955">
    <property type="term" value="F:NAD(P)H dehydrogenase (quinone) activity"/>
    <property type="evidence" value="ECO:0007669"/>
    <property type="project" value="UniProtKB-EC"/>
</dbReference>
<evidence type="ECO:0000313" key="6">
    <source>
        <dbReference type="EMBL" id="EFN56870.1"/>
    </source>
</evidence>
<dbReference type="eggNOG" id="KOG3135">
    <property type="taxonomic scope" value="Eukaryota"/>
</dbReference>
<dbReference type="GeneID" id="17356214"/>
<dbReference type="RefSeq" id="XP_005848972.1">
    <property type="nucleotide sequence ID" value="XM_005848910.1"/>
</dbReference>
<gene>
    <name evidence="6" type="ORF">CHLNCDRAFT_30702</name>
</gene>
<evidence type="ECO:0000256" key="1">
    <source>
        <dbReference type="ARBA" id="ARBA00006961"/>
    </source>
</evidence>
<dbReference type="InterPro" id="IPR010089">
    <property type="entry name" value="Flavoprotein_WrbA-like"/>
</dbReference>
<evidence type="ECO:0000256" key="2">
    <source>
        <dbReference type="ARBA" id="ARBA00012648"/>
    </source>
</evidence>
<name>E1ZBJ9_CHLVA</name>
<organism evidence="7">
    <name type="scientific">Chlorella variabilis</name>
    <name type="common">Green alga</name>
    <dbReference type="NCBI Taxonomy" id="554065"/>
    <lineage>
        <taxon>Eukaryota</taxon>
        <taxon>Viridiplantae</taxon>
        <taxon>Chlorophyta</taxon>
        <taxon>core chlorophytes</taxon>
        <taxon>Trebouxiophyceae</taxon>
        <taxon>Chlorellales</taxon>
        <taxon>Chlorellaceae</taxon>
        <taxon>Chlorella clade</taxon>
        <taxon>Chlorella</taxon>
    </lineage>
</organism>
<dbReference type="STRING" id="554065.E1ZBJ9"/>
<dbReference type="InParanoid" id="E1ZBJ9"/>
<protein>
    <recommendedName>
        <fullName evidence="2">NAD(P)H dehydrogenase (quinone)</fullName>
        <ecNumber evidence="2">1.6.5.2</ecNumber>
    </recommendedName>
</protein>
<dbReference type="FunCoup" id="E1ZBJ9">
    <property type="interactions" value="698"/>
</dbReference>
<evidence type="ECO:0000256" key="4">
    <source>
        <dbReference type="ARBA" id="ARBA00048983"/>
    </source>
</evidence>
<dbReference type="Proteomes" id="UP000008141">
    <property type="component" value="Unassembled WGS sequence"/>
</dbReference>
<accession>E1ZBJ9</accession>
<dbReference type="InterPro" id="IPR005025">
    <property type="entry name" value="FMN_Rdtase-like_dom"/>
</dbReference>
<dbReference type="InterPro" id="IPR029039">
    <property type="entry name" value="Flavoprotein-like_sf"/>
</dbReference>
<evidence type="ECO:0000313" key="7">
    <source>
        <dbReference type="Proteomes" id="UP000008141"/>
    </source>
</evidence>
<feature type="domain" description="Flavodoxin-like" evidence="5">
    <location>
        <begin position="4"/>
        <end position="192"/>
    </location>
</feature>
<dbReference type="NCBIfam" id="TIGR01755">
    <property type="entry name" value="flav_wrbA"/>
    <property type="match status" value="1"/>
</dbReference>
<comment type="similarity">
    <text evidence="1">Belongs to the WrbA family.</text>
</comment>
<dbReference type="Pfam" id="PF03358">
    <property type="entry name" value="FMN_red"/>
    <property type="match status" value="1"/>
</dbReference>
<dbReference type="SUPFAM" id="SSF52218">
    <property type="entry name" value="Flavoproteins"/>
    <property type="match status" value="1"/>
</dbReference>
<evidence type="ECO:0000259" key="5">
    <source>
        <dbReference type="PROSITE" id="PS50902"/>
    </source>
</evidence>
<dbReference type="NCBIfam" id="NF002999">
    <property type="entry name" value="PRK03767.1"/>
    <property type="match status" value="1"/>
</dbReference>
<dbReference type="KEGG" id="cvr:CHLNCDRAFT_30702"/>
<dbReference type="PANTHER" id="PTHR30546">
    <property type="entry name" value="FLAVODOXIN-RELATED PROTEIN WRBA-RELATED"/>
    <property type="match status" value="1"/>
</dbReference>
<dbReference type="OrthoDB" id="504689at2759"/>
<dbReference type="GO" id="GO:0010181">
    <property type="term" value="F:FMN binding"/>
    <property type="evidence" value="ECO:0007669"/>
    <property type="project" value="InterPro"/>
</dbReference>
<comment type="catalytic activity">
    <reaction evidence="3">
        <text>a quinone + NADH + H(+) = a quinol + NAD(+)</text>
        <dbReference type="Rhea" id="RHEA:46160"/>
        <dbReference type="ChEBI" id="CHEBI:15378"/>
        <dbReference type="ChEBI" id="CHEBI:24646"/>
        <dbReference type="ChEBI" id="CHEBI:57540"/>
        <dbReference type="ChEBI" id="CHEBI:57945"/>
        <dbReference type="ChEBI" id="CHEBI:132124"/>
        <dbReference type="EC" id="1.6.5.2"/>
    </reaction>
</comment>
<dbReference type="FunFam" id="3.40.50.360:FF:000001">
    <property type="entry name" value="NAD(P)H dehydrogenase (Quinone) FQR1-like"/>
    <property type="match status" value="1"/>
</dbReference>
<proteinExistence type="inferred from homology"/>
<dbReference type="PROSITE" id="PS50902">
    <property type="entry name" value="FLAVODOXIN_LIKE"/>
    <property type="match status" value="1"/>
</dbReference>
<comment type="catalytic activity">
    <reaction evidence="4">
        <text>a quinone + NADPH + H(+) = a quinol + NADP(+)</text>
        <dbReference type="Rhea" id="RHEA:46164"/>
        <dbReference type="ChEBI" id="CHEBI:15378"/>
        <dbReference type="ChEBI" id="CHEBI:24646"/>
        <dbReference type="ChEBI" id="CHEBI:57783"/>
        <dbReference type="ChEBI" id="CHEBI:58349"/>
        <dbReference type="ChEBI" id="CHEBI:132124"/>
        <dbReference type="EC" id="1.6.5.2"/>
    </reaction>
</comment>
<sequence>MVKIAVIYYSTYGHVKTLVEKIVEGVNSVDGAEATIFQVAETLPAEVLAKMHAPPKPDHPIITANDLKDYDGFLMGFPTRFGMMASQFKAFLDSTGGLWQAGALVGKPAGIFTSVATQGGGLETTALTAITQLTHHGMIFVPTGYTFGSSMFNVGEVQGGTPYGSSTIAGADGSRQPSKHELDYAVHHGKYFAGVAAKLAK</sequence>